<evidence type="ECO:0000259" key="2">
    <source>
        <dbReference type="SMART" id="SM00634"/>
    </source>
</evidence>
<dbReference type="InterPro" id="IPR008964">
    <property type="entry name" value="Invasin/intimin_cell_adhesion"/>
</dbReference>
<comment type="similarity">
    <text evidence="1">Belongs to the intimin/invasin family.</text>
</comment>
<dbReference type="Proteomes" id="UP001606305">
    <property type="component" value="Unassembled WGS sequence"/>
</dbReference>
<dbReference type="SMART" id="SM00634">
    <property type="entry name" value="BID_1"/>
    <property type="match status" value="3"/>
</dbReference>
<evidence type="ECO:0000313" key="3">
    <source>
        <dbReference type="EMBL" id="MFG6455320.1"/>
    </source>
</evidence>
<reference evidence="3 4" key="1">
    <citation type="submission" date="2024-09" db="EMBL/GenBank/DDBJ databases">
        <title>Novel species of the genus Pelomonas and Roseateles isolated from streams.</title>
        <authorList>
            <person name="Lu H."/>
        </authorList>
    </citation>
    <scope>NUCLEOTIDE SEQUENCE [LARGE SCALE GENOMIC DNA]</scope>
    <source>
        <strain evidence="3 4">BYS96W</strain>
    </source>
</reference>
<dbReference type="SUPFAM" id="SSF49373">
    <property type="entry name" value="Invasin/intimin cell-adhesion fragments"/>
    <property type="match status" value="3"/>
</dbReference>
<dbReference type="InterPro" id="IPR013783">
    <property type="entry name" value="Ig-like_fold"/>
</dbReference>
<gene>
    <name evidence="3" type="ORF">ACG00X_00575</name>
</gene>
<feature type="domain" description="Big-1" evidence="2">
    <location>
        <begin position="233"/>
        <end position="325"/>
    </location>
</feature>
<organism evidence="3 4">
    <name type="scientific">Pelomonas nitida</name>
    <dbReference type="NCBI Taxonomy" id="3299027"/>
    <lineage>
        <taxon>Bacteria</taxon>
        <taxon>Pseudomonadati</taxon>
        <taxon>Pseudomonadota</taxon>
        <taxon>Betaproteobacteria</taxon>
        <taxon>Burkholderiales</taxon>
        <taxon>Sphaerotilaceae</taxon>
        <taxon>Roseateles</taxon>
    </lineage>
</organism>
<dbReference type="InterPro" id="IPR003344">
    <property type="entry name" value="Big_1_dom"/>
</dbReference>
<feature type="domain" description="Big-1" evidence="2">
    <location>
        <begin position="117"/>
        <end position="217"/>
    </location>
</feature>
<evidence type="ECO:0000313" key="4">
    <source>
        <dbReference type="Proteomes" id="UP001606305"/>
    </source>
</evidence>
<sequence>MTVQIERAGTAVTQITSVETVKAVARLTSSSGSPVAGVVVTFVEGSAGLLAFQPAAGTALTDADGKATLDVGAKASTSIGSTTVTATATVSGTSVTASQAISVGAAAATTPTSATIAFVGSSTSGQAIAIKGAGGSGRAEAAILAFKVLDSKGAPIAGAAVNFTANLQEAAGATFSPASAVSDSSGRVTTAVLSGFSAGSMVVVATAASSTNVAVQSDALLISNGAPVSPGFEIAAAKYNLDGALAGDATKITAYVRDQFGNPVPDGVAVSFQTDYGAVAASTMGGCTTVNGMCSVDFRVQEPRGTGLATVVATIGAGTSTVLQRSLSMHMPVPANSSLISKTTADMLTKVAMTSCKQTFEARLQDSTGYAMAAGTVVAVDSTSTGDLVATIKSGNPVMDALDLAPTAVAFEINATNASLGCNAAGTGQGTAEVTLSWTTPHGVKQPWLIEVTYPK</sequence>
<proteinExistence type="inferred from homology"/>
<keyword evidence="4" id="KW-1185">Reference proteome</keyword>
<dbReference type="RefSeq" id="WP_394485897.1">
    <property type="nucleotide sequence ID" value="NZ_JBIGIA010000001.1"/>
</dbReference>
<protein>
    <recommendedName>
        <fullName evidence="2">Big-1 domain-containing protein</fullName>
    </recommendedName>
</protein>
<accession>A0ABW7G049</accession>
<feature type="domain" description="Big-1" evidence="2">
    <location>
        <begin position="11"/>
        <end position="98"/>
    </location>
</feature>
<evidence type="ECO:0000256" key="1">
    <source>
        <dbReference type="ARBA" id="ARBA00010116"/>
    </source>
</evidence>
<name>A0ABW7G049_9BURK</name>
<dbReference type="EMBL" id="JBIGIA010000001">
    <property type="protein sequence ID" value="MFG6455320.1"/>
    <property type="molecule type" value="Genomic_DNA"/>
</dbReference>
<comment type="caution">
    <text evidence="3">The sequence shown here is derived from an EMBL/GenBank/DDBJ whole genome shotgun (WGS) entry which is preliminary data.</text>
</comment>
<dbReference type="Gene3D" id="2.60.40.10">
    <property type="entry name" value="Immunoglobulins"/>
    <property type="match status" value="3"/>
</dbReference>